<evidence type="ECO:0000256" key="2">
    <source>
        <dbReference type="SAM" id="MobiDB-lite"/>
    </source>
</evidence>
<protein>
    <submittedName>
        <fullName evidence="3">Prevent-host-death family protein</fullName>
    </submittedName>
</protein>
<reference evidence="3" key="1">
    <citation type="journal article" date="2023" name="Phytobiomes J">
        <title>Deciphering the key players within the bacterial microbiota associated with aerial crown gall tumors on rhododendron: Insights into the gallobiome.</title>
        <authorList>
            <person name="Kuzmanovic N."/>
            <person name="Nesme J."/>
            <person name="Wolf J."/>
            <person name="Neumann-Schaal M."/>
            <person name="Petersen J."/>
            <person name="Fernandez-Gnecco G."/>
            <person name="Sproeer C."/>
            <person name="Bunk B."/>
            <person name="Overmann J."/>
            <person name="Sorensen S.J."/>
            <person name="Idczak E."/>
            <person name="Smalla K."/>
        </authorList>
    </citation>
    <scope>NUCLEOTIDE SEQUENCE [LARGE SCALE GENOMIC DNA]</scope>
    <source>
        <strain evidence="3">Rho-14.1</strain>
    </source>
</reference>
<evidence type="ECO:0000313" key="4">
    <source>
        <dbReference type="Proteomes" id="UP001277561"/>
    </source>
</evidence>
<name>A0ABU4VZ75_9HYPH</name>
<evidence type="ECO:0000313" key="3">
    <source>
        <dbReference type="EMBL" id="MDX8330813.1"/>
    </source>
</evidence>
<sequence length="90" mass="9677">MSGSGEAGMKVFVEIAEAAERLEDLIELALLGDEIVICRDGTPAASLTPIEKKEEAMDKFMALAAEGRKNVPVGTTSNHDDFYDEHGLPI</sequence>
<proteinExistence type="inferred from homology"/>
<dbReference type="RefSeq" id="WP_245445350.1">
    <property type="nucleotide sequence ID" value="NZ_CP192765.1"/>
</dbReference>
<organism evidence="3 4">
    <name type="scientific">Agrobacterium rosae</name>
    <dbReference type="NCBI Taxonomy" id="1972867"/>
    <lineage>
        <taxon>Bacteria</taxon>
        <taxon>Pseudomonadati</taxon>
        <taxon>Pseudomonadota</taxon>
        <taxon>Alphaproteobacteria</taxon>
        <taxon>Hyphomicrobiales</taxon>
        <taxon>Rhizobiaceae</taxon>
        <taxon>Rhizobium/Agrobacterium group</taxon>
        <taxon>Agrobacterium</taxon>
    </lineage>
</organism>
<dbReference type="InterPro" id="IPR036165">
    <property type="entry name" value="YefM-like_sf"/>
</dbReference>
<feature type="region of interest" description="Disordered" evidence="2">
    <location>
        <begin position="71"/>
        <end position="90"/>
    </location>
</feature>
<accession>A0ABU4VZ75</accession>
<comment type="similarity">
    <text evidence="1">Belongs to the phD/YefM antitoxin family.</text>
</comment>
<keyword evidence="4" id="KW-1185">Reference proteome</keyword>
<dbReference type="Proteomes" id="UP001277561">
    <property type="component" value="Unassembled WGS sequence"/>
</dbReference>
<feature type="compositionally biased region" description="Basic and acidic residues" evidence="2">
    <location>
        <begin position="78"/>
        <end position="90"/>
    </location>
</feature>
<dbReference type="SUPFAM" id="SSF143120">
    <property type="entry name" value="YefM-like"/>
    <property type="match status" value="1"/>
</dbReference>
<dbReference type="GeneID" id="86879002"/>
<gene>
    <name evidence="3" type="ORF">RMS29_16425</name>
</gene>
<evidence type="ECO:0000256" key="1">
    <source>
        <dbReference type="ARBA" id="ARBA00009981"/>
    </source>
</evidence>
<dbReference type="EMBL" id="JAVRAD010000007">
    <property type="protein sequence ID" value="MDX8330813.1"/>
    <property type="molecule type" value="Genomic_DNA"/>
</dbReference>
<comment type="caution">
    <text evidence="3">The sequence shown here is derived from an EMBL/GenBank/DDBJ whole genome shotgun (WGS) entry which is preliminary data.</text>
</comment>